<proteinExistence type="predicted"/>
<dbReference type="InterPro" id="IPR035437">
    <property type="entry name" value="SNase_OB-fold_sf"/>
</dbReference>
<feature type="domain" description="LTD" evidence="1">
    <location>
        <begin position="302"/>
        <end position="406"/>
    </location>
</feature>
<dbReference type="EMBL" id="SAUN01000001">
    <property type="protein sequence ID" value="RVX38419.1"/>
    <property type="molecule type" value="Genomic_DNA"/>
</dbReference>
<keyword evidence="3" id="KW-1185">Reference proteome</keyword>
<protein>
    <submittedName>
        <fullName evidence="2">Lamin tail-like protein</fullName>
    </submittedName>
</protein>
<dbReference type="RefSeq" id="WP_127931052.1">
    <property type="nucleotide sequence ID" value="NZ_SAUN01000001.1"/>
</dbReference>
<dbReference type="SUPFAM" id="SSF50199">
    <property type="entry name" value="Staphylococcal nuclease"/>
    <property type="match status" value="1"/>
</dbReference>
<gene>
    <name evidence="2" type="ORF">EDD27_0726</name>
</gene>
<dbReference type="Gene3D" id="2.40.50.90">
    <property type="match status" value="1"/>
</dbReference>
<dbReference type="Proteomes" id="UP000284824">
    <property type="component" value="Unassembled WGS sequence"/>
</dbReference>
<evidence type="ECO:0000313" key="3">
    <source>
        <dbReference type="Proteomes" id="UP000284824"/>
    </source>
</evidence>
<evidence type="ECO:0000313" key="2">
    <source>
        <dbReference type="EMBL" id="RVX38419.1"/>
    </source>
</evidence>
<comment type="caution">
    <text evidence="2">The sequence shown here is derived from an EMBL/GenBank/DDBJ whole genome shotgun (WGS) entry which is preliminary data.</text>
</comment>
<evidence type="ECO:0000259" key="1">
    <source>
        <dbReference type="PROSITE" id="PS51841"/>
    </source>
</evidence>
<accession>A0A438LY20</accession>
<dbReference type="SUPFAM" id="SSF74853">
    <property type="entry name" value="Lamin A/C globular tail domain"/>
    <property type="match status" value="1"/>
</dbReference>
<dbReference type="PROSITE" id="PS51841">
    <property type="entry name" value="LTD"/>
    <property type="match status" value="1"/>
</dbReference>
<dbReference type="Pfam" id="PF00932">
    <property type="entry name" value="LTD"/>
    <property type="match status" value="1"/>
</dbReference>
<dbReference type="InterPro" id="IPR001322">
    <property type="entry name" value="Lamin_tail_dom"/>
</dbReference>
<dbReference type="OrthoDB" id="7065322at2"/>
<reference evidence="2 3" key="1">
    <citation type="submission" date="2019-01" db="EMBL/GenBank/DDBJ databases">
        <title>Sequencing the genomes of 1000 actinobacteria strains.</title>
        <authorList>
            <person name="Klenk H.-P."/>
        </authorList>
    </citation>
    <scope>NUCLEOTIDE SEQUENCE [LARGE SCALE GENOMIC DNA]</scope>
    <source>
        <strain evidence="2 3">DSM 43925</strain>
    </source>
</reference>
<name>A0A438LY20_9ACTN</name>
<organism evidence="2 3">
    <name type="scientific">Nonomuraea polychroma</name>
    <dbReference type="NCBI Taxonomy" id="46176"/>
    <lineage>
        <taxon>Bacteria</taxon>
        <taxon>Bacillati</taxon>
        <taxon>Actinomycetota</taxon>
        <taxon>Actinomycetes</taxon>
        <taxon>Streptosporangiales</taxon>
        <taxon>Streptosporangiaceae</taxon>
        <taxon>Nonomuraea</taxon>
    </lineage>
</organism>
<dbReference type="AlphaFoldDB" id="A0A438LY20"/>
<sequence>MSYTLLRGNFVIRYPDLPRQGPEPDGDTVKFLPDNPALVEALPRHSGSPPDINGRGISVRLEAIDALETHFGETHQELTGAEAARDELLRLLGFTNVVFWDDLPNKVRSADQDSIRGHVLTNGIDANGRLIAFVYAGDHPGADGSRVFLDGPLADASVNAALLSAGLVYPAFYATLPAELRTHLADVSAAARQKALPTGIWPRSTADPDGPAVIADLAAAEQLVMWPKLFRRIVPYLAAGFPDFDGFDAWLRADPVHRDDALFLIDKLERGNLHDVVKASGRQLQLTVWPEGFIINPDPAPPGSTVNPPLIAVGDVLIVAALPDPAGADRGAETVTLLNVTPDPIDLAGWWLSDTANARKDLGGAVAGGTTLRVPLDGSLQLGNQGDGLVLVDPQGNTIDQVSYKGDRVRAGRTICFGR</sequence>
<dbReference type="InterPro" id="IPR036415">
    <property type="entry name" value="Lamin_tail_dom_sf"/>
</dbReference>